<protein>
    <recommendedName>
        <fullName evidence="3">phosphatidylinositol-3,5-bisphosphate 3-phosphatase</fullName>
        <ecNumber evidence="3">3.1.3.95</ecNumber>
    </recommendedName>
    <alternativeName>
        <fullName evidence="9">Phosphatidylinositol-3,5-bisphosphate 3-phosphatase</fullName>
    </alternativeName>
</protein>
<dbReference type="PROSITE" id="PS00383">
    <property type="entry name" value="TYR_PHOSPHATASE_1"/>
    <property type="match status" value="1"/>
</dbReference>
<dbReference type="AlphaFoldDB" id="F0W1U2"/>
<evidence type="ECO:0000256" key="5">
    <source>
        <dbReference type="ARBA" id="ARBA00022771"/>
    </source>
</evidence>
<keyword evidence="5 12" id="KW-0863">Zinc-finger</keyword>
<evidence type="ECO:0000256" key="12">
    <source>
        <dbReference type="PROSITE-ProRule" id="PRU00091"/>
    </source>
</evidence>
<reference evidence="16" key="1">
    <citation type="journal article" date="2011" name="PLoS Biol.">
        <title>Gene gain and loss during evolution of obligate parasitism in the white rust pathogen of Arabidopsis thaliana.</title>
        <authorList>
            <person name="Kemen E."/>
            <person name="Gardiner A."/>
            <person name="Schultz-Larsen T."/>
            <person name="Kemen A.C."/>
            <person name="Balmuth A.L."/>
            <person name="Robert-Seilaniantz A."/>
            <person name="Bailey K."/>
            <person name="Holub E."/>
            <person name="Studholme D.J."/>
            <person name="Maclean D."/>
            <person name="Jones J.D."/>
        </authorList>
    </citation>
    <scope>NUCLEOTIDE SEQUENCE</scope>
</reference>
<feature type="compositionally biased region" description="Polar residues" evidence="13">
    <location>
        <begin position="1191"/>
        <end position="1220"/>
    </location>
</feature>
<feature type="region of interest" description="Disordered" evidence="13">
    <location>
        <begin position="1182"/>
        <end position="1255"/>
    </location>
</feature>
<dbReference type="InterPro" id="IPR017455">
    <property type="entry name" value="Znf_FYVE-rel"/>
</dbReference>
<dbReference type="Pfam" id="PF01363">
    <property type="entry name" value="FYVE"/>
    <property type="match status" value="1"/>
</dbReference>
<evidence type="ECO:0000256" key="8">
    <source>
        <dbReference type="ARBA" id="ARBA00023136"/>
    </source>
</evidence>
<dbReference type="GO" id="GO:0005737">
    <property type="term" value="C:cytoplasm"/>
    <property type="evidence" value="ECO:0007669"/>
    <property type="project" value="TreeGrafter"/>
</dbReference>
<dbReference type="CDD" id="cd14507">
    <property type="entry name" value="PTP-MTM-like"/>
    <property type="match status" value="1"/>
</dbReference>
<feature type="domain" description="Myotubularin phosphatase" evidence="15">
    <location>
        <begin position="768"/>
        <end position="1162"/>
    </location>
</feature>
<comment type="similarity">
    <text evidence="2">Belongs to the protein-tyrosine phosphatase family. Non-receptor class myotubularin subfamily.</text>
</comment>
<dbReference type="EMBL" id="FR824228">
    <property type="protein sequence ID" value="CCA23174.1"/>
    <property type="molecule type" value="Genomic_DNA"/>
</dbReference>
<dbReference type="GO" id="GO:0016020">
    <property type="term" value="C:membrane"/>
    <property type="evidence" value="ECO:0007669"/>
    <property type="project" value="UniProtKB-SubCell"/>
</dbReference>
<dbReference type="InterPro" id="IPR029021">
    <property type="entry name" value="Prot-tyrosine_phosphatase-like"/>
</dbReference>
<feature type="active site" description="Phosphocysteine intermediate" evidence="10">
    <location>
        <position position="999"/>
    </location>
</feature>
<gene>
    <name evidence="16" type="primary">AlNc14C8G1022</name>
    <name evidence="17" type="synonym">AlNc14C183G8273</name>
    <name evidence="16" type="ORF">ALNC14_011640</name>
    <name evidence="17" type="ORF">ALNC14_093170</name>
</gene>
<feature type="binding site" evidence="11">
    <location>
        <begin position="999"/>
        <end position="1005"/>
    </location>
    <ligand>
        <name>substrate</name>
    </ligand>
</feature>
<feature type="region of interest" description="Disordered" evidence="13">
    <location>
        <begin position="230"/>
        <end position="275"/>
    </location>
</feature>
<dbReference type="EMBL" id="FR824053">
    <property type="protein sequence ID" value="CCA15021.1"/>
    <property type="molecule type" value="Genomic_DNA"/>
</dbReference>
<evidence type="ECO:0000256" key="13">
    <source>
        <dbReference type="SAM" id="MobiDB-lite"/>
    </source>
</evidence>
<evidence type="ECO:0000259" key="15">
    <source>
        <dbReference type="PROSITE" id="PS51339"/>
    </source>
</evidence>
<dbReference type="InterPro" id="IPR011011">
    <property type="entry name" value="Znf_FYVE_PHD"/>
</dbReference>
<keyword evidence="7" id="KW-0862">Zinc</keyword>
<dbReference type="CDD" id="cd00065">
    <property type="entry name" value="FYVE_like_SF"/>
    <property type="match status" value="1"/>
</dbReference>
<feature type="domain" description="FYVE-type" evidence="14">
    <location>
        <begin position="101"/>
        <end position="163"/>
    </location>
</feature>
<feature type="binding site" evidence="11">
    <location>
        <begin position="934"/>
        <end position="935"/>
    </location>
    <ligand>
        <name>substrate</name>
    </ligand>
</feature>
<dbReference type="SUPFAM" id="SSF52799">
    <property type="entry name" value="(Phosphotyrosine protein) phosphatases II"/>
    <property type="match status" value="1"/>
</dbReference>
<organism evidence="16">
    <name type="scientific">Albugo laibachii Nc14</name>
    <dbReference type="NCBI Taxonomy" id="890382"/>
    <lineage>
        <taxon>Eukaryota</taxon>
        <taxon>Sar</taxon>
        <taxon>Stramenopiles</taxon>
        <taxon>Oomycota</taxon>
        <taxon>Peronosporomycetes</taxon>
        <taxon>Albuginales</taxon>
        <taxon>Albuginaceae</taxon>
        <taxon>Albugo</taxon>
    </lineage>
</organism>
<keyword evidence="4" id="KW-0479">Metal-binding</keyword>
<evidence type="ECO:0000256" key="9">
    <source>
        <dbReference type="ARBA" id="ARBA00032571"/>
    </source>
</evidence>
<dbReference type="InterPro" id="IPR013083">
    <property type="entry name" value="Znf_RING/FYVE/PHD"/>
</dbReference>
<accession>F0W1U2</accession>
<dbReference type="GO" id="GO:0052629">
    <property type="term" value="F:phosphatidylinositol-3,5-bisphosphate 3-phosphatase activity"/>
    <property type="evidence" value="ECO:0007669"/>
    <property type="project" value="UniProtKB-EC"/>
</dbReference>
<sequence length="1255" mass="142304">MLLDGGVRHLAFSKDTAWIKNPFRLCEALVSALEDAKNENLMRRIDTDEQTTALIIKQAIQILKTSIRELERKLAADKALENGQVNQKLHSLSHSASLGSGPHQPECKQCQKSFTPFNRSRSCGCCGATFCTKCLWRRHLLPKSLGNHDNMVYVCNICIATLQSALDAQFKSCSSMPLDHHRAQQSRKASEDEDEVGEDDSRKSWLQSSMMRVGVHFRRIKLTTKNLLESENVSEDRSHEERQKRPSSDDANSIESELHEETDDAEEKRDDDVNSVDINSILGSLSDEETELTSRKNLRSASLDCTTLHPKASIASRSDENRISGRLSLMIRSETTGRCVPKVSARSYDDSCIVRGERKPTPILSGHSILRFGVLQVHSRSESRRSLRFASKPFASSRCTLELDRDFGQISVRSVFIHRIWSFRCDDIQSIQDVEGRELTATVRIIILDDLFKSRRKVDFQFDHDQEKEAFKYAVASYCAEKSVKLLTRVSETSQATNRKSIIDDFETNLSMPNVRRASSQMQSLQRSNHWIAGEIDAARAEAMLVTGPIGEVSDVSPLWGRVAGNVYVTNYRVLFIPSERSYVPIYRSCDNAAAYVPFFDITSVNVVSRVKPFRSASTGMAPFAGTTPPVMYAINQASTVLCISCKDVRIMQLVVVAPIDSVEETTRKLLKLIQARANASQKYQTIPRDMAITTRERLRLEALSKRNEECTTTIPNVDTEPGFSSSMSEAAISFDLTHFDATEKCLEVSGAFAFAYAPRRLPWEKNGWDLFREEEEYKRQFGDQKEALAFLKLFQNSSGSICRTYPSKLLLPASMSLSKVVEVASFRAKNRLPVVTYYHRRQRCVLARSGQPLLGNLLAGTSSLSDQLLIGFYRRLPEIIANQSTSSPSTRPIYIFDARKFKASTGNRLLGKGGVETAQDYPGAVIYHLNIANIYRMQSSYLALMKLLLPGEVPDDDRTWLTSVESTGWLNYIRLILEGAVRIARALEIEGSSVLVHCSDGWDRTSQLSSLAQLLIDPYYRTIEGFAVLIEKDWCAFGHKFAERTGGNRNCDLNRNKSSPILLQFLDAVWQVYRQFPYAFQFTEQLLLWIANSIYSGQFGTFLYNNRLEREHNCVYQWTVSLWTPVFRHFEKYENAEYTMIDKPIWPWTGPQMIQLWEGYFLQWHPKYHNCRWISTSIHHDHEPEEQPTEPDTISSTSKPSPQAQDTWSCSPNGASAMQESDLTASSSSKLKDLKSAMPNDRPPPMRNIFLYKN</sequence>
<dbReference type="GO" id="GO:0008270">
    <property type="term" value="F:zinc ion binding"/>
    <property type="evidence" value="ECO:0007669"/>
    <property type="project" value="UniProtKB-KW"/>
</dbReference>
<dbReference type="PANTHER" id="PTHR10807">
    <property type="entry name" value="MYOTUBULARIN-RELATED"/>
    <property type="match status" value="1"/>
</dbReference>
<keyword evidence="8" id="KW-0472">Membrane</keyword>
<dbReference type="PROSITE" id="PS50178">
    <property type="entry name" value="ZF_FYVE"/>
    <property type="match status" value="1"/>
</dbReference>
<feature type="compositionally biased region" description="Basic and acidic residues" evidence="13">
    <location>
        <begin position="234"/>
        <end position="248"/>
    </location>
</feature>
<dbReference type="Gene3D" id="2.30.29.30">
    <property type="entry name" value="Pleckstrin-homology domain (PH domain)/Phosphotyrosine-binding domain (PTB)"/>
    <property type="match status" value="1"/>
</dbReference>
<dbReference type="InterPro" id="IPR030564">
    <property type="entry name" value="Myotubularin"/>
</dbReference>
<dbReference type="EC" id="3.1.3.95" evidence="3"/>
<dbReference type="SUPFAM" id="SSF50729">
    <property type="entry name" value="PH domain-like"/>
    <property type="match status" value="1"/>
</dbReference>
<comment type="subcellular location">
    <subcellularLocation>
        <location evidence="1">Membrane</location>
    </subcellularLocation>
</comment>
<evidence type="ECO:0000256" key="7">
    <source>
        <dbReference type="ARBA" id="ARBA00022833"/>
    </source>
</evidence>
<keyword evidence="6" id="KW-0378">Hydrolase</keyword>
<evidence type="ECO:0000259" key="14">
    <source>
        <dbReference type="PROSITE" id="PS50178"/>
    </source>
</evidence>
<dbReference type="InterPro" id="IPR016130">
    <property type="entry name" value="Tyr_Pase_AS"/>
</dbReference>
<evidence type="ECO:0000256" key="2">
    <source>
        <dbReference type="ARBA" id="ARBA00007471"/>
    </source>
</evidence>
<feature type="region of interest" description="Disordered" evidence="13">
    <location>
        <begin position="181"/>
        <end position="203"/>
    </location>
</feature>
<dbReference type="InterPro" id="IPR000306">
    <property type="entry name" value="Znf_FYVE"/>
</dbReference>
<evidence type="ECO:0000256" key="4">
    <source>
        <dbReference type="ARBA" id="ARBA00022723"/>
    </source>
</evidence>
<dbReference type="Pfam" id="PF06602">
    <property type="entry name" value="Myotub-related"/>
    <property type="match status" value="1"/>
</dbReference>
<dbReference type="Gene3D" id="3.30.40.10">
    <property type="entry name" value="Zinc/RING finger domain, C3HC4 (zinc finger)"/>
    <property type="match status" value="1"/>
</dbReference>
<dbReference type="InterPro" id="IPR010569">
    <property type="entry name" value="Myotubularin-like_Pase_dom"/>
</dbReference>
<evidence type="ECO:0000256" key="1">
    <source>
        <dbReference type="ARBA" id="ARBA00004370"/>
    </source>
</evidence>
<dbReference type="SUPFAM" id="SSF57903">
    <property type="entry name" value="FYVE/PHD zinc finger"/>
    <property type="match status" value="1"/>
</dbReference>
<proteinExistence type="inferred from homology"/>
<dbReference type="PANTHER" id="PTHR10807:SF128">
    <property type="entry name" value="PHOSPHATIDYLINOSITOL-3,5-BISPHOSPHATE 3-PHOSPHATASE"/>
    <property type="match status" value="1"/>
</dbReference>
<reference evidence="16" key="2">
    <citation type="submission" date="2011-02" db="EMBL/GenBank/DDBJ databases">
        <authorList>
            <person name="MacLean D."/>
        </authorList>
    </citation>
    <scope>NUCLEOTIDE SEQUENCE</scope>
</reference>
<dbReference type="HOGENOM" id="CLU_265420_0_0_1"/>
<evidence type="ECO:0000256" key="6">
    <source>
        <dbReference type="ARBA" id="ARBA00022801"/>
    </source>
</evidence>
<dbReference type="InterPro" id="IPR011993">
    <property type="entry name" value="PH-like_dom_sf"/>
</dbReference>
<evidence type="ECO:0000256" key="10">
    <source>
        <dbReference type="PIRSR" id="PIRSR630564-1"/>
    </source>
</evidence>
<name>F0W1U2_9STRA</name>
<evidence type="ECO:0000313" key="17">
    <source>
        <dbReference type="EMBL" id="CCA23174.1"/>
    </source>
</evidence>
<evidence type="ECO:0000313" key="16">
    <source>
        <dbReference type="EMBL" id="CCA15021.1"/>
    </source>
</evidence>
<evidence type="ECO:0000256" key="3">
    <source>
        <dbReference type="ARBA" id="ARBA00012903"/>
    </source>
</evidence>
<dbReference type="PROSITE" id="PS51339">
    <property type="entry name" value="PPASE_MYOTUBULARIN"/>
    <property type="match status" value="1"/>
</dbReference>
<evidence type="ECO:0000256" key="11">
    <source>
        <dbReference type="PIRSR" id="PIRSR630564-2"/>
    </source>
</evidence>